<gene>
    <name evidence="1" type="ORF">J2S55_007188</name>
</gene>
<proteinExistence type="predicted"/>
<comment type="caution">
    <text evidence="1">The sequence shown here is derived from an EMBL/GenBank/DDBJ whole genome shotgun (WGS) entry which is preliminary data.</text>
</comment>
<dbReference type="Proteomes" id="UP001230426">
    <property type="component" value="Unassembled WGS sequence"/>
</dbReference>
<keyword evidence="2" id="KW-1185">Reference proteome</keyword>
<evidence type="ECO:0000313" key="2">
    <source>
        <dbReference type="Proteomes" id="UP001230426"/>
    </source>
</evidence>
<name>A0ABT9RGE2_9ACTN</name>
<dbReference type="RefSeq" id="WP_306870119.1">
    <property type="nucleotide sequence ID" value="NZ_JAUSRB010000002.1"/>
</dbReference>
<organism evidence="1 2">
    <name type="scientific">Streptosporangium brasiliense</name>
    <dbReference type="NCBI Taxonomy" id="47480"/>
    <lineage>
        <taxon>Bacteria</taxon>
        <taxon>Bacillati</taxon>
        <taxon>Actinomycetota</taxon>
        <taxon>Actinomycetes</taxon>
        <taxon>Streptosporangiales</taxon>
        <taxon>Streptosporangiaceae</taxon>
        <taxon>Streptosporangium</taxon>
    </lineage>
</organism>
<protein>
    <submittedName>
        <fullName evidence="1">Uncharacterized protein</fullName>
    </submittedName>
</protein>
<evidence type="ECO:0000313" key="1">
    <source>
        <dbReference type="EMBL" id="MDP9867922.1"/>
    </source>
</evidence>
<sequence>MPGDRHEPLAGALREIAATHTPAARAAVYGAGAVAAREAAERIVAEDVTRAADECRSGEVA</sequence>
<accession>A0ABT9RGE2</accession>
<dbReference type="EMBL" id="JAUSRB010000002">
    <property type="protein sequence ID" value="MDP9867922.1"/>
    <property type="molecule type" value="Genomic_DNA"/>
</dbReference>
<reference evidence="1 2" key="1">
    <citation type="submission" date="2023-07" db="EMBL/GenBank/DDBJ databases">
        <title>Sequencing the genomes of 1000 actinobacteria strains.</title>
        <authorList>
            <person name="Klenk H.-P."/>
        </authorList>
    </citation>
    <scope>NUCLEOTIDE SEQUENCE [LARGE SCALE GENOMIC DNA]</scope>
    <source>
        <strain evidence="1 2">DSM 44109</strain>
    </source>
</reference>